<evidence type="ECO:0000313" key="2">
    <source>
        <dbReference type="Proteomes" id="UP000267342"/>
    </source>
</evidence>
<evidence type="ECO:0000313" key="1">
    <source>
        <dbReference type="EMBL" id="BBG29262.1"/>
    </source>
</evidence>
<name>A0A348HCB0_9GAMM</name>
<sequence>MNENVTAAIAVTTTGSVDRHILLTGTESALLAL</sequence>
<dbReference type="EMBL" id="AP018933">
    <property type="protein sequence ID" value="BBG29262.1"/>
    <property type="molecule type" value="Genomic_DNA"/>
</dbReference>
<accession>A0A348HCB0</accession>
<dbReference type="Proteomes" id="UP000267342">
    <property type="component" value="Chromosome"/>
</dbReference>
<protein>
    <submittedName>
        <fullName evidence="1">Uncharacterized protein</fullName>
    </submittedName>
</protein>
<reference evidence="1 2" key="1">
    <citation type="submission" date="2018-09" db="EMBL/GenBank/DDBJ databases">
        <title>Zymobacter palmae IAM14233 (=T109) whole genome analysis.</title>
        <authorList>
            <person name="Yanase H."/>
        </authorList>
    </citation>
    <scope>NUCLEOTIDE SEQUENCE [LARGE SCALE GENOMIC DNA]</scope>
    <source>
        <strain evidence="1 2">IAM14233</strain>
    </source>
</reference>
<organism evidence="1 2">
    <name type="scientific">Zymobacter palmae</name>
    <dbReference type="NCBI Taxonomy" id="33074"/>
    <lineage>
        <taxon>Bacteria</taxon>
        <taxon>Pseudomonadati</taxon>
        <taxon>Pseudomonadota</taxon>
        <taxon>Gammaproteobacteria</taxon>
        <taxon>Oceanospirillales</taxon>
        <taxon>Halomonadaceae</taxon>
        <taxon>Zymobacter group</taxon>
        <taxon>Zymobacter</taxon>
    </lineage>
</organism>
<gene>
    <name evidence="1" type="ORF">ZBT109_0474</name>
</gene>
<keyword evidence="2" id="KW-1185">Reference proteome</keyword>
<dbReference type="KEGG" id="zpl:ZBT109_0474"/>
<dbReference type="AlphaFoldDB" id="A0A348HCB0"/>
<proteinExistence type="predicted"/>